<dbReference type="EMBL" id="CP076023">
    <property type="protein sequence ID" value="QWC15025.1"/>
    <property type="molecule type" value="Genomic_DNA"/>
</dbReference>
<gene>
    <name evidence="1" type="ORF">KKR89_11850</name>
</gene>
<evidence type="ECO:0000313" key="2">
    <source>
        <dbReference type="Proteomes" id="UP000679335"/>
    </source>
</evidence>
<name>A0ABX8GGJ0_9CELL</name>
<accession>A0ABX8GGJ0</accession>
<proteinExistence type="predicted"/>
<dbReference type="RefSeq" id="WP_208195516.1">
    <property type="nucleotide sequence ID" value="NZ_CP076023.1"/>
</dbReference>
<protein>
    <submittedName>
        <fullName evidence="1">Uncharacterized protein</fullName>
    </submittedName>
</protein>
<sequence>MPIKDDAATWLDTLRTVDREVHAAVAADVEEREIGALLARVADLRSQTVALRGAIRVRDRLLEDQRIAVLERDRRVADLERQVDELAAHPLRRVARQLTDRALVLPRRAVALPRRLGRAAVRATRR</sequence>
<organism evidence="1 2">
    <name type="scientific">Cellulomonas dongxiuzhuiae</name>
    <dbReference type="NCBI Taxonomy" id="2819979"/>
    <lineage>
        <taxon>Bacteria</taxon>
        <taxon>Bacillati</taxon>
        <taxon>Actinomycetota</taxon>
        <taxon>Actinomycetes</taxon>
        <taxon>Micrococcales</taxon>
        <taxon>Cellulomonadaceae</taxon>
        <taxon>Cellulomonas</taxon>
    </lineage>
</organism>
<reference evidence="1 2" key="1">
    <citation type="submission" date="2021-05" db="EMBL/GenBank/DDBJ databases">
        <title>Novel species in genus Cellulomonas.</title>
        <authorList>
            <person name="Zhang G."/>
        </authorList>
    </citation>
    <scope>NUCLEOTIDE SEQUENCE [LARGE SCALE GENOMIC DNA]</scope>
    <source>
        <strain evidence="2">zg-ZUI157</strain>
    </source>
</reference>
<evidence type="ECO:0000313" key="1">
    <source>
        <dbReference type="EMBL" id="QWC15025.1"/>
    </source>
</evidence>
<dbReference type="Proteomes" id="UP000679335">
    <property type="component" value="Chromosome"/>
</dbReference>
<keyword evidence="2" id="KW-1185">Reference proteome</keyword>